<gene>
    <name evidence="3" type="primary">LOC120104336</name>
</gene>
<dbReference type="Pfam" id="PF14223">
    <property type="entry name" value="Retrotran_gag_2"/>
    <property type="match status" value="1"/>
</dbReference>
<dbReference type="RefSeq" id="XP_038971188.1">
    <property type="nucleotide sequence ID" value="XM_039115260.1"/>
</dbReference>
<accession>A0A8B8ZIA3</accession>
<organism evidence="2 3">
    <name type="scientific">Phoenix dactylifera</name>
    <name type="common">Date palm</name>
    <dbReference type="NCBI Taxonomy" id="42345"/>
    <lineage>
        <taxon>Eukaryota</taxon>
        <taxon>Viridiplantae</taxon>
        <taxon>Streptophyta</taxon>
        <taxon>Embryophyta</taxon>
        <taxon>Tracheophyta</taxon>
        <taxon>Spermatophyta</taxon>
        <taxon>Magnoliopsida</taxon>
        <taxon>Liliopsida</taxon>
        <taxon>Arecaceae</taxon>
        <taxon>Coryphoideae</taxon>
        <taxon>Phoeniceae</taxon>
        <taxon>Phoenix</taxon>
    </lineage>
</organism>
<feature type="compositionally biased region" description="Polar residues" evidence="1">
    <location>
        <begin position="40"/>
        <end position="50"/>
    </location>
</feature>
<dbReference type="AlphaFoldDB" id="A0A8B8ZIA3"/>
<dbReference type="OrthoDB" id="8063676at2759"/>
<evidence type="ECO:0000313" key="2">
    <source>
        <dbReference type="Proteomes" id="UP000228380"/>
    </source>
</evidence>
<keyword evidence="2" id="KW-1185">Reference proteome</keyword>
<dbReference type="GeneID" id="120104336"/>
<evidence type="ECO:0000256" key="1">
    <source>
        <dbReference type="SAM" id="MobiDB-lite"/>
    </source>
</evidence>
<reference evidence="3" key="2">
    <citation type="submission" date="2025-08" db="UniProtKB">
        <authorList>
            <consortium name="RefSeq"/>
        </authorList>
    </citation>
    <scope>IDENTIFICATION</scope>
    <source>
        <tissue evidence="3">Young leaves</tissue>
    </source>
</reference>
<feature type="compositionally biased region" description="Basic and acidic residues" evidence="1">
    <location>
        <begin position="51"/>
        <end position="60"/>
    </location>
</feature>
<name>A0A8B8ZIA3_PHODC</name>
<evidence type="ECO:0000313" key="3">
    <source>
        <dbReference type="RefSeq" id="XP_038971188.1"/>
    </source>
</evidence>
<reference evidence="2" key="1">
    <citation type="journal article" date="2019" name="Nat. Commun.">
        <title>Genome-wide association mapping of date palm fruit traits.</title>
        <authorList>
            <person name="Hazzouri K.M."/>
            <person name="Gros-Balthazard M."/>
            <person name="Flowers J.M."/>
            <person name="Copetti D."/>
            <person name="Lemansour A."/>
            <person name="Lebrun M."/>
            <person name="Masmoudi K."/>
            <person name="Ferrand S."/>
            <person name="Dhar M.I."/>
            <person name="Fresquez Z.A."/>
            <person name="Rosas U."/>
            <person name="Zhang J."/>
            <person name="Talag J."/>
            <person name="Lee S."/>
            <person name="Kudrna D."/>
            <person name="Powell R.F."/>
            <person name="Leitch I.J."/>
            <person name="Krueger R.R."/>
            <person name="Wing R.A."/>
            <person name="Amiri K.M.A."/>
            <person name="Purugganan M.D."/>
        </authorList>
    </citation>
    <scope>NUCLEOTIDE SEQUENCE [LARGE SCALE GENOMIC DNA]</scope>
    <source>
        <strain evidence="2">cv. Khalas</strain>
    </source>
</reference>
<protein>
    <submittedName>
        <fullName evidence="3">Uncharacterized protein LOC120104336</fullName>
    </submittedName>
</protein>
<proteinExistence type="predicted"/>
<dbReference type="PANTHER" id="PTHR35317">
    <property type="entry name" value="OS04G0629600 PROTEIN"/>
    <property type="match status" value="1"/>
</dbReference>
<dbReference type="Proteomes" id="UP000228380">
    <property type="component" value="Chromosome 17"/>
</dbReference>
<dbReference type="KEGG" id="pda:120104336"/>
<feature type="region of interest" description="Disordered" evidence="1">
    <location>
        <begin position="35"/>
        <end position="60"/>
    </location>
</feature>
<dbReference type="PANTHER" id="PTHR35317:SF35">
    <property type="entry name" value="DUF4219 DOMAIN-CONTAINING PROTEIN"/>
    <property type="match status" value="1"/>
</dbReference>
<sequence length="227" mass="26511">MEIWYQSQVERGVEGRNLKKKKKILEEKNGQHKLRKLEQCTESSSTLTEAQQKELKENKSKDAGALGMIQRGVSEAIFPRIMGAKTAKQAWETLQEEFQGDKKVRAIKLQSLRRDFENMRMKENESVKDYSTRFLELVNQMKIYGEEMSDRKLVEKILISLPEKFDPMVAVIEETKDLSKLSVQELLGSLKSHEQRLEWHSEKSIESAFQSKLNVRSKFFEKKSMAY</sequence>